<comment type="subcellular location">
    <subcellularLocation>
        <location evidence="1">Cell membrane</location>
    </subcellularLocation>
    <subcellularLocation>
        <location evidence="2">Cytoplasm</location>
        <location evidence="2">Cytosol</location>
    </subcellularLocation>
</comment>
<accession>A0A182FDE9</accession>
<proteinExistence type="inferred from homology"/>
<feature type="region of interest" description="Disordered" evidence="7">
    <location>
        <begin position="569"/>
        <end position="683"/>
    </location>
</feature>
<evidence type="ECO:0000256" key="4">
    <source>
        <dbReference type="ARBA" id="ARBA00022490"/>
    </source>
</evidence>
<dbReference type="InterPro" id="IPR018619">
    <property type="entry name" value="Hyccin"/>
</dbReference>
<keyword evidence="3" id="KW-1003">Cell membrane</keyword>
<dbReference type="PANTHER" id="PTHR31220:SF1">
    <property type="entry name" value="GH21176P"/>
    <property type="match status" value="1"/>
</dbReference>
<dbReference type="Pfam" id="PF09790">
    <property type="entry name" value="Hyccin"/>
    <property type="match status" value="1"/>
</dbReference>
<dbReference type="VEuPathDB" id="VectorBase:AALB004536"/>
<evidence type="ECO:0000256" key="6">
    <source>
        <dbReference type="ARBA" id="ARBA00034482"/>
    </source>
</evidence>
<feature type="compositionally biased region" description="Polar residues" evidence="7">
    <location>
        <begin position="480"/>
        <end position="489"/>
    </location>
</feature>
<dbReference type="AlphaFoldDB" id="A0A182FDE9"/>
<keyword evidence="9" id="KW-1185">Reference proteome</keyword>
<evidence type="ECO:0000256" key="2">
    <source>
        <dbReference type="ARBA" id="ARBA00004514"/>
    </source>
</evidence>
<organism evidence="8 9">
    <name type="scientific">Anopheles albimanus</name>
    <name type="common">New world malaria mosquito</name>
    <dbReference type="NCBI Taxonomy" id="7167"/>
    <lineage>
        <taxon>Eukaryota</taxon>
        <taxon>Metazoa</taxon>
        <taxon>Ecdysozoa</taxon>
        <taxon>Arthropoda</taxon>
        <taxon>Hexapoda</taxon>
        <taxon>Insecta</taxon>
        <taxon>Pterygota</taxon>
        <taxon>Neoptera</taxon>
        <taxon>Endopterygota</taxon>
        <taxon>Diptera</taxon>
        <taxon>Nematocera</taxon>
        <taxon>Culicoidea</taxon>
        <taxon>Culicidae</taxon>
        <taxon>Anophelinae</taxon>
        <taxon>Anopheles</taxon>
    </lineage>
</organism>
<evidence type="ECO:0000313" key="9">
    <source>
        <dbReference type="Proteomes" id="UP000069272"/>
    </source>
</evidence>
<feature type="region of interest" description="Disordered" evidence="7">
    <location>
        <begin position="387"/>
        <end position="539"/>
    </location>
</feature>
<dbReference type="GO" id="GO:0072659">
    <property type="term" value="P:protein localization to plasma membrane"/>
    <property type="evidence" value="ECO:0007669"/>
    <property type="project" value="TreeGrafter"/>
</dbReference>
<evidence type="ECO:0000313" key="8">
    <source>
        <dbReference type="EnsemblMetazoa" id="AALB004536-PA"/>
    </source>
</evidence>
<dbReference type="Proteomes" id="UP000069272">
    <property type="component" value="Chromosome 3L"/>
</dbReference>
<dbReference type="GO" id="GO:0046854">
    <property type="term" value="P:phosphatidylinositol phosphate biosynthetic process"/>
    <property type="evidence" value="ECO:0007669"/>
    <property type="project" value="TreeGrafter"/>
</dbReference>
<feature type="compositionally biased region" description="Basic and acidic residues" evidence="7">
    <location>
        <begin position="421"/>
        <end position="430"/>
    </location>
</feature>
<feature type="compositionally biased region" description="Basic and acidic residues" evidence="7">
    <location>
        <begin position="640"/>
        <end position="660"/>
    </location>
</feature>
<dbReference type="GO" id="GO:0005829">
    <property type="term" value="C:cytosol"/>
    <property type="evidence" value="ECO:0007669"/>
    <property type="project" value="UniProtKB-SubCell"/>
</dbReference>
<keyword evidence="5" id="KW-0472">Membrane</keyword>
<dbReference type="EnsemblMetazoa" id="AALB004536-RA">
    <property type="protein sequence ID" value="AALB004536-PA"/>
    <property type="gene ID" value="AALB004536"/>
</dbReference>
<evidence type="ECO:0000256" key="3">
    <source>
        <dbReference type="ARBA" id="ARBA00022475"/>
    </source>
</evidence>
<evidence type="ECO:0000256" key="7">
    <source>
        <dbReference type="SAM" id="MobiDB-lite"/>
    </source>
</evidence>
<dbReference type="VEuPathDB" id="VectorBase:AALB20_032332"/>
<reference evidence="8 9" key="1">
    <citation type="journal article" date="2017" name="G3 (Bethesda)">
        <title>The Physical Genome Mapping of Anopheles albimanus Corrected Scaffold Misassemblies and Identified Interarm Rearrangements in Genus Anopheles.</title>
        <authorList>
            <person name="Artemov G.N."/>
            <person name="Peery A.N."/>
            <person name="Jiang X."/>
            <person name="Tu Z."/>
            <person name="Stegniy V.N."/>
            <person name="Sharakhova M.V."/>
            <person name="Sharakhov I.V."/>
        </authorList>
    </citation>
    <scope>NUCLEOTIDE SEQUENCE [LARGE SCALE GENOMIC DNA]</scope>
    <source>
        <strain evidence="8 9">ALBI9_A</strain>
    </source>
</reference>
<evidence type="ECO:0000256" key="5">
    <source>
        <dbReference type="ARBA" id="ARBA00023136"/>
    </source>
</evidence>
<comment type="similarity">
    <text evidence="6">Belongs to the Hyccin family.</text>
</comment>
<name>A0A182FDE9_ANOAL</name>
<reference evidence="8" key="2">
    <citation type="submission" date="2022-08" db="UniProtKB">
        <authorList>
            <consortium name="EnsemblMetazoa"/>
        </authorList>
    </citation>
    <scope>IDENTIFICATION</scope>
    <source>
        <strain evidence="8">STECLA/ALBI9_A</strain>
    </source>
</reference>
<feature type="compositionally biased region" description="Polar residues" evidence="7">
    <location>
        <begin position="406"/>
        <end position="417"/>
    </location>
</feature>
<dbReference type="STRING" id="7167.A0A182FDE9"/>
<feature type="compositionally biased region" description="Low complexity" evidence="7">
    <location>
        <begin position="445"/>
        <end position="463"/>
    </location>
</feature>
<evidence type="ECO:0000256" key="1">
    <source>
        <dbReference type="ARBA" id="ARBA00004236"/>
    </source>
</evidence>
<sequence>MAEAIIADWIADYSGLQESELRTFAAQHENDFEISKALYSILNERTKYKDLIHPICNQLCNFYRSNEIELRRFTLQFVPMLIYLYLNSVALGDKKGCRSIETLLICIYNIEVSSDDGSPKVVSFRMPVLAQASVYHEEKSLQPSDLRRWEENSNKDINWGPLPSIESINAQNRLKVMTALLFTYNQQLNQIHKPALYHLCKTTSLLVNQGFPRQTGGGHMHRSSYGSDPISPQQPMAMAAPSHVVRPPPRIAVNSQFLVELAHANYFAMFNEFASAAIEAVTDLHSRACYEMLPEVILVTNAIRNSLHANPSGQPSDGPMGISVALTPATTTVTVSKSMITNASFRTKKLPDDLEVEFVNALQTTQQEMMSKLAMIDADTMTGSVGMDGVANGGGGSGMPPLIATASPQDNDAENTGSPRSEPKKKESSRKWKNWGWKSNLASSNGPGHPANAAAGTGGAQQTQKQTSIEEEADSPKRSGASTRHSSPAGSPKHKPLLGTGKVEDINAGSSVSPASLRRKKFLSSKNQSPVNRSDVRASAGARLYEELDSGIQDSDSDELAALIVNGHDIPIQGPNKEENGGLQHLSSINEESEGGAPSVSESGQKVSAGGGGGGGTATATTGKPKDSTKHKVLGGFKKLKPEKEKDKDKDKDREKEKDGNALVSLGGPALANSTGGGTSLSGSSLVEEAKALMSATKKINSKEKLSVNY</sequence>
<dbReference type="GO" id="GO:0005886">
    <property type="term" value="C:plasma membrane"/>
    <property type="evidence" value="ECO:0007669"/>
    <property type="project" value="UniProtKB-SubCell"/>
</dbReference>
<protein>
    <submittedName>
        <fullName evidence="8">Uncharacterized protein</fullName>
    </submittedName>
</protein>
<keyword evidence="4" id="KW-0963">Cytoplasm</keyword>
<dbReference type="PANTHER" id="PTHR31220">
    <property type="entry name" value="HYCCIN RELATED"/>
    <property type="match status" value="1"/>
</dbReference>